<evidence type="ECO:0000256" key="1">
    <source>
        <dbReference type="ARBA" id="ARBA00001274"/>
    </source>
</evidence>
<dbReference type="Pfam" id="PF00291">
    <property type="entry name" value="PALP"/>
    <property type="match status" value="1"/>
</dbReference>
<comment type="catalytic activity">
    <reaction evidence="1 13">
        <text>L-threonine = 2-oxobutanoate + NH4(+)</text>
        <dbReference type="Rhea" id="RHEA:22108"/>
        <dbReference type="ChEBI" id="CHEBI:16763"/>
        <dbReference type="ChEBI" id="CHEBI:28938"/>
        <dbReference type="ChEBI" id="CHEBI:57926"/>
        <dbReference type="EC" id="4.3.1.19"/>
    </reaction>
</comment>
<dbReference type="SUPFAM" id="SSF53686">
    <property type="entry name" value="Tryptophan synthase beta subunit-like PLP-dependent enzymes"/>
    <property type="match status" value="1"/>
</dbReference>
<dbReference type="GO" id="GO:0006565">
    <property type="term" value="P:L-serine catabolic process"/>
    <property type="evidence" value="ECO:0007669"/>
    <property type="project" value="TreeGrafter"/>
</dbReference>
<dbReference type="InterPro" id="IPR001926">
    <property type="entry name" value="TrpB-like_PALP"/>
</dbReference>
<dbReference type="Gene3D" id="3.40.50.1100">
    <property type="match status" value="2"/>
</dbReference>
<dbReference type="FunFam" id="3.40.1020.10:FF:000001">
    <property type="entry name" value="L-threonine dehydratase"/>
    <property type="match status" value="1"/>
</dbReference>
<feature type="domain" description="ACT-like" evidence="14">
    <location>
        <begin position="329"/>
        <end position="401"/>
    </location>
</feature>
<dbReference type="PANTHER" id="PTHR48078">
    <property type="entry name" value="THREONINE DEHYDRATASE, MITOCHONDRIAL-RELATED"/>
    <property type="match status" value="1"/>
</dbReference>
<evidence type="ECO:0000256" key="8">
    <source>
        <dbReference type="ARBA" id="ARBA00022737"/>
    </source>
</evidence>
<evidence type="ECO:0000256" key="3">
    <source>
        <dbReference type="ARBA" id="ARBA00004810"/>
    </source>
</evidence>
<dbReference type="AlphaFoldDB" id="A0A1H3AMU2"/>
<dbReference type="PROSITE" id="PS51672">
    <property type="entry name" value="ACT_LIKE"/>
    <property type="match status" value="2"/>
</dbReference>
<dbReference type="InterPro" id="IPR000634">
    <property type="entry name" value="Ser/Thr_deHydtase_PyrdxlP-BS"/>
</dbReference>
<dbReference type="Proteomes" id="UP000199675">
    <property type="component" value="Unassembled WGS sequence"/>
</dbReference>
<keyword evidence="8" id="KW-0677">Repeat</keyword>
<evidence type="ECO:0000256" key="11">
    <source>
        <dbReference type="ARBA" id="ARBA00023304"/>
    </source>
</evidence>
<dbReference type="EMBL" id="FNNE01000008">
    <property type="protein sequence ID" value="SDX31007.1"/>
    <property type="molecule type" value="Genomic_DNA"/>
</dbReference>
<dbReference type="Pfam" id="PF00585">
    <property type="entry name" value="Thr_dehydrat_C"/>
    <property type="match status" value="2"/>
</dbReference>
<keyword evidence="10 13" id="KW-0456">Lyase</keyword>
<keyword evidence="9 13" id="KW-0663">Pyridoxal phosphate</keyword>
<dbReference type="PANTHER" id="PTHR48078:SF11">
    <property type="entry name" value="THREONINE DEHYDRATASE, MITOCHONDRIAL"/>
    <property type="match status" value="1"/>
</dbReference>
<dbReference type="InterPro" id="IPR005787">
    <property type="entry name" value="Thr_deHydtase_biosynth"/>
</dbReference>
<sequence length="510" mass="56500">MLQRYIKKILDARVYDVAIETPLTEARNLSKRFENQIMLKREDLQPVFSFKLRGAYNRIAQLSEEQKSRGVICASAGNHAQGVALAAKKLGIKAVIVMPQTTPEIKVRSVRSHGAKVVLKGDAYDEAAAHAAELVEKQGLTYIHPFDDPDVIAGQGTVAMELMWQFTQPLHAVFIPVGGGGLIAGMAAYIKYLRPEIRVIGVEPADSNCLQAAMESRDRVVLDEVGIFADGVAVKQIGQHTWDLCKDLVDEVITVSTDEICAAIKDVFDDTRSIAEPAGALSVAGIKKYIRREDLQGENLVGVLSGANMNFDRLRYISERTEIGEKREAILAVTIPEQPGAFKSFINALHKRSITEFNYRYADEAEARIFVGIQIQQGGLGRDELVQELRENGYGVVDLTDSDLAKQHIRHMVGGHAPAVSNERVFQFQFPERPGALLKFLMSLGTRWNISMFHYRNHGAAYSRVLMGAQVDEGDLKAFQAMLDKVGFRYKDVTDNEAYRLFLGAGNGTE</sequence>
<name>A0A1H3AMU2_9GAMM</name>
<evidence type="ECO:0000256" key="9">
    <source>
        <dbReference type="ARBA" id="ARBA00022898"/>
    </source>
</evidence>
<dbReference type="GO" id="GO:0009097">
    <property type="term" value="P:isoleucine biosynthetic process"/>
    <property type="evidence" value="ECO:0007669"/>
    <property type="project" value="UniProtKB-UniRule"/>
</dbReference>
<dbReference type="CDD" id="cd04906">
    <property type="entry name" value="ACT_ThrD-I_1"/>
    <property type="match status" value="1"/>
</dbReference>
<dbReference type="InterPro" id="IPR050147">
    <property type="entry name" value="Ser/Thr_Dehydratase"/>
</dbReference>
<dbReference type="InterPro" id="IPR001721">
    <property type="entry name" value="TD_ACT-like"/>
</dbReference>
<dbReference type="OrthoDB" id="9811476at2"/>
<comment type="similarity">
    <text evidence="4 13">Belongs to the serine/threonine dehydratase family.</text>
</comment>
<dbReference type="GO" id="GO:0006567">
    <property type="term" value="P:L-threonine catabolic process"/>
    <property type="evidence" value="ECO:0007669"/>
    <property type="project" value="TreeGrafter"/>
</dbReference>
<dbReference type="GO" id="GO:0004794">
    <property type="term" value="F:threonine deaminase activity"/>
    <property type="evidence" value="ECO:0007669"/>
    <property type="project" value="UniProtKB-UniRule"/>
</dbReference>
<dbReference type="Gene3D" id="3.40.1020.10">
    <property type="entry name" value="Biosynthetic Threonine Deaminase, Domain 3"/>
    <property type="match status" value="1"/>
</dbReference>
<comment type="subunit">
    <text evidence="5 13">Homotetramer.</text>
</comment>
<comment type="cofactor">
    <cofactor evidence="2 13">
        <name>pyridoxal 5'-phosphate</name>
        <dbReference type="ChEBI" id="CHEBI:597326"/>
    </cofactor>
</comment>
<dbReference type="CDD" id="cd04907">
    <property type="entry name" value="ACT_ThrD-I_2"/>
    <property type="match status" value="1"/>
</dbReference>
<feature type="domain" description="ACT-like" evidence="14">
    <location>
        <begin position="424"/>
        <end position="495"/>
    </location>
</feature>
<organism evidence="15 16">
    <name type="scientific">Marinobacter mobilis</name>
    <dbReference type="NCBI Taxonomy" id="488533"/>
    <lineage>
        <taxon>Bacteria</taxon>
        <taxon>Pseudomonadati</taxon>
        <taxon>Pseudomonadota</taxon>
        <taxon>Gammaproteobacteria</taxon>
        <taxon>Pseudomonadales</taxon>
        <taxon>Marinobacteraceae</taxon>
        <taxon>Marinobacter</taxon>
    </lineage>
</organism>
<keyword evidence="6 13" id="KW-0028">Amino-acid biosynthesis</keyword>
<keyword evidence="7 13" id="KW-0412">Isoleucine biosynthesis</keyword>
<evidence type="ECO:0000256" key="10">
    <source>
        <dbReference type="ARBA" id="ARBA00023239"/>
    </source>
</evidence>
<dbReference type="InterPro" id="IPR038110">
    <property type="entry name" value="TD_ACT-like_sf"/>
</dbReference>
<evidence type="ECO:0000256" key="12">
    <source>
        <dbReference type="ARBA" id="ARBA00025527"/>
    </source>
</evidence>
<evidence type="ECO:0000256" key="13">
    <source>
        <dbReference type="RuleBase" id="RU362012"/>
    </source>
</evidence>
<dbReference type="EC" id="4.3.1.19" evidence="13"/>
<comment type="function">
    <text evidence="12 13">Catalyzes the anaerobic formation of alpha-ketobutyrate and ammonia from threonine in a two-step reaction. The first step involved a dehydration of threonine and a production of enamine intermediates (aminocrotonate), which tautomerizes to its imine form (iminobutyrate). Both intermediates are unstable and short-lived. The second step is the nonenzymatic hydrolysis of the enamine/imine intermediates to form 2-ketobutyrate and free ammonia. In the low water environment of the cell, the second step is accelerated by RidA.</text>
</comment>
<gene>
    <name evidence="13" type="primary">ilvA</name>
    <name evidence="15" type="ORF">SAMN04487960_10832</name>
</gene>
<dbReference type="PROSITE" id="PS00165">
    <property type="entry name" value="DEHYDRATASE_SER_THR"/>
    <property type="match status" value="1"/>
</dbReference>
<evidence type="ECO:0000256" key="2">
    <source>
        <dbReference type="ARBA" id="ARBA00001933"/>
    </source>
</evidence>
<evidence type="ECO:0000256" key="6">
    <source>
        <dbReference type="ARBA" id="ARBA00022605"/>
    </source>
</evidence>
<accession>A0A1H3AMU2</accession>
<dbReference type="NCBIfam" id="NF009130">
    <property type="entry name" value="PRK12483.1"/>
    <property type="match status" value="1"/>
</dbReference>
<reference evidence="15 16" key="1">
    <citation type="submission" date="2016-10" db="EMBL/GenBank/DDBJ databases">
        <authorList>
            <person name="de Groot N.N."/>
        </authorList>
    </citation>
    <scope>NUCLEOTIDE SEQUENCE [LARGE SCALE GENOMIC DNA]</scope>
    <source>
        <strain evidence="15 16">CGMCC 1.7059</strain>
    </source>
</reference>
<proteinExistence type="inferred from homology"/>
<dbReference type="NCBIfam" id="NF006674">
    <property type="entry name" value="PRK09224.1"/>
    <property type="match status" value="1"/>
</dbReference>
<evidence type="ECO:0000256" key="5">
    <source>
        <dbReference type="ARBA" id="ARBA00011881"/>
    </source>
</evidence>
<dbReference type="FunFam" id="3.40.50.1100:FF:000008">
    <property type="entry name" value="L-threonine dehydratase"/>
    <property type="match status" value="1"/>
</dbReference>
<dbReference type="CDD" id="cd01562">
    <property type="entry name" value="Thr-dehyd"/>
    <property type="match status" value="1"/>
</dbReference>
<dbReference type="InterPro" id="IPR045865">
    <property type="entry name" value="ACT-like_dom_sf"/>
</dbReference>
<evidence type="ECO:0000313" key="16">
    <source>
        <dbReference type="Proteomes" id="UP000199675"/>
    </source>
</evidence>
<dbReference type="STRING" id="488533.SAMN04487960_10832"/>
<dbReference type="GO" id="GO:0003941">
    <property type="term" value="F:L-serine ammonia-lyase activity"/>
    <property type="evidence" value="ECO:0007669"/>
    <property type="project" value="TreeGrafter"/>
</dbReference>
<dbReference type="UniPathway" id="UPA00047">
    <property type="reaction ID" value="UER00054"/>
</dbReference>
<dbReference type="GO" id="GO:0030170">
    <property type="term" value="F:pyridoxal phosphate binding"/>
    <property type="evidence" value="ECO:0007669"/>
    <property type="project" value="InterPro"/>
</dbReference>
<dbReference type="NCBIfam" id="TIGR01124">
    <property type="entry name" value="ilvA_2Cterm"/>
    <property type="match status" value="1"/>
</dbReference>
<comment type="pathway">
    <text evidence="3 13">Amino-acid biosynthesis; L-isoleucine biosynthesis; 2-oxobutanoate from L-threonine: step 1/1.</text>
</comment>
<evidence type="ECO:0000313" key="15">
    <source>
        <dbReference type="EMBL" id="SDX31007.1"/>
    </source>
</evidence>
<dbReference type="InterPro" id="IPR036052">
    <property type="entry name" value="TrpB-like_PALP_sf"/>
</dbReference>
<keyword evidence="16" id="KW-1185">Reference proteome</keyword>
<keyword evidence="11 13" id="KW-0100">Branched-chain amino acid biosynthesis</keyword>
<evidence type="ECO:0000256" key="7">
    <source>
        <dbReference type="ARBA" id="ARBA00022624"/>
    </source>
</evidence>
<dbReference type="SUPFAM" id="SSF55021">
    <property type="entry name" value="ACT-like"/>
    <property type="match status" value="2"/>
</dbReference>
<evidence type="ECO:0000259" key="14">
    <source>
        <dbReference type="PROSITE" id="PS51672"/>
    </source>
</evidence>
<protein>
    <recommendedName>
        <fullName evidence="13">L-threonine dehydratase</fullName>
        <ecNumber evidence="13">4.3.1.19</ecNumber>
    </recommendedName>
    <alternativeName>
        <fullName evidence="13">Threonine deaminase</fullName>
    </alternativeName>
</protein>
<evidence type="ECO:0000256" key="4">
    <source>
        <dbReference type="ARBA" id="ARBA00010869"/>
    </source>
</evidence>